<dbReference type="InterPro" id="IPR029442">
    <property type="entry name" value="GyrI-like"/>
</dbReference>
<gene>
    <name evidence="2" type="ORF">MPAN_006050</name>
</gene>
<dbReference type="Pfam" id="PF06445">
    <property type="entry name" value="GyrI-like"/>
    <property type="match status" value="1"/>
</dbReference>
<dbReference type="InterPro" id="IPR008319">
    <property type="entry name" value="GyrI-like_CCH_Lin2189-like"/>
</dbReference>
<proteinExistence type="predicted"/>
<dbReference type="Proteomes" id="UP000620133">
    <property type="component" value="Chromosome"/>
</dbReference>
<keyword evidence="3" id="KW-1185">Reference proteome</keyword>
<dbReference type="InterPro" id="IPR011256">
    <property type="entry name" value="Reg_factor_effector_dom_sf"/>
</dbReference>
<dbReference type="SUPFAM" id="SSF55136">
    <property type="entry name" value="Probable bacterial effector-binding domain"/>
    <property type="match status" value="1"/>
</dbReference>
<feature type="domain" description="GyrI-like small molecule binding" evidence="1">
    <location>
        <begin position="99"/>
        <end position="210"/>
    </location>
</feature>
<dbReference type="EMBL" id="AP024412">
    <property type="protein sequence ID" value="BCR35712.1"/>
    <property type="molecule type" value="Genomic_DNA"/>
</dbReference>
<evidence type="ECO:0000313" key="2">
    <source>
        <dbReference type="EMBL" id="BCR35712.1"/>
    </source>
</evidence>
<dbReference type="AlphaFoldDB" id="A0A7U9TJ72"/>
<dbReference type="KEGG" id="manr:MPAN_006050"/>
<sequence length="214" mass="24981">MKHEWRKKEKTTYIPKNIPTLIDVPPMKYFTIEGIGNPNSALFAIDIAALYAMSYALRMAPKAGIQVKDYIEYTVYPLEGLWSLTKEGIKLYKQGVPITKLKDYFAYKLMIRQPDFVTEDLYHQFKKSAHQKTKNDRILNVKLETITEGLSCQMLHIGSYDNEPLSFEKMEKYCIDNGYHRLSKDHKEIYLSDARKVAPDKLKTTLRFQITKDI</sequence>
<name>A0A7U9TJ72_9MOLU</name>
<organism evidence="2 3">
    <name type="scientific">Mariniplasma anaerobium</name>
    <dbReference type="NCBI Taxonomy" id="2735436"/>
    <lineage>
        <taxon>Bacteria</taxon>
        <taxon>Bacillati</taxon>
        <taxon>Mycoplasmatota</taxon>
        <taxon>Mollicutes</taxon>
        <taxon>Acholeplasmatales</taxon>
        <taxon>Acholeplasmataceae</taxon>
        <taxon>Mariniplasma</taxon>
    </lineage>
</organism>
<dbReference type="Gene3D" id="3.20.80.10">
    <property type="entry name" value="Regulatory factor, effector binding domain"/>
    <property type="match status" value="1"/>
</dbReference>
<dbReference type="PIRSF" id="PIRSF031644">
    <property type="entry name" value="UCP031644"/>
    <property type="match status" value="1"/>
</dbReference>
<evidence type="ECO:0000313" key="3">
    <source>
        <dbReference type="Proteomes" id="UP000620133"/>
    </source>
</evidence>
<accession>A0A7U9TJ72</accession>
<evidence type="ECO:0000259" key="1">
    <source>
        <dbReference type="Pfam" id="PF06445"/>
    </source>
</evidence>
<protein>
    <recommendedName>
        <fullName evidence="1">GyrI-like small molecule binding domain-containing protein</fullName>
    </recommendedName>
</protein>
<reference evidence="2" key="1">
    <citation type="submission" date="2021-01" db="EMBL/GenBank/DDBJ databases">
        <title>Draft genome sequence of Acholeplasmataceae bacterium strain Mahy22.</title>
        <authorList>
            <person name="Watanabe M."/>
            <person name="Kojima H."/>
            <person name="Fukui M."/>
        </authorList>
    </citation>
    <scope>NUCLEOTIDE SEQUENCE</scope>
    <source>
        <strain evidence="2">Mahy22</strain>
    </source>
</reference>
<dbReference type="RefSeq" id="WP_176238552.1">
    <property type="nucleotide sequence ID" value="NZ_AP024412.1"/>
</dbReference>